<dbReference type="OrthoDB" id="5338260at2759"/>
<comment type="caution">
    <text evidence="1">The sequence shown here is derived from an EMBL/GenBank/DDBJ whole genome shotgun (WGS) entry which is preliminary data.</text>
</comment>
<evidence type="ECO:0000313" key="2">
    <source>
        <dbReference type="Proteomes" id="UP000664169"/>
    </source>
</evidence>
<gene>
    <name evidence="1" type="ORF">GOMPHAMPRED_002504</name>
</gene>
<dbReference type="Proteomes" id="UP000664169">
    <property type="component" value="Unassembled WGS sequence"/>
</dbReference>
<dbReference type="EMBL" id="CAJPDQ010000018">
    <property type="protein sequence ID" value="CAF9922263.1"/>
    <property type="molecule type" value="Genomic_DNA"/>
</dbReference>
<keyword evidence="2" id="KW-1185">Reference proteome</keyword>
<name>A0A8H3FD72_9LECA</name>
<accession>A0A8H3FD72</accession>
<proteinExistence type="predicted"/>
<organism evidence="1 2">
    <name type="scientific">Gomphillus americanus</name>
    <dbReference type="NCBI Taxonomy" id="1940652"/>
    <lineage>
        <taxon>Eukaryota</taxon>
        <taxon>Fungi</taxon>
        <taxon>Dikarya</taxon>
        <taxon>Ascomycota</taxon>
        <taxon>Pezizomycotina</taxon>
        <taxon>Lecanoromycetes</taxon>
        <taxon>OSLEUM clade</taxon>
        <taxon>Ostropomycetidae</taxon>
        <taxon>Ostropales</taxon>
        <taxon>Graphidaceae</taxon>
        <taxon>Gomphilloideae</taxon>
        <taxon>Gomphillus</taxon>
    </lineage>
</organism>
<evidence type="ECO:0000313" key="1">
    <source>
        <dbReference type="EMBL" id="CAF9922263.1"/>
    </source>
</evidence>
<reference evidence="1" key="1">
    <citation type="submission" date="2021-03" db="EMBL/GenBank/DDBJ databases">
        <authorList>
            <person name="Tagirdzhanova G."/>
        </authorList>
    </citation>
    <scope>NUCLEOTIDE SEQUENCE</scope>
</reference>
<dbReference type="AlphaFoldDB" id="A0A8H3FD72"/>
<protein>
    <submittedName>
        <fullName evidence="1">Uncharacterized protein</fullName>
    </submittedName>
</protein>
<sequence>MFSLTIPAGSKFSYSVPTLEITGYIPEIQIDIQDGTHVFTSNSFELGTVISAEGRRLMGRIAFGYSYDSARRTITVAGTEFSSKDTMVLVTQADGIDELCVERTVSHGLTLEEVHRNRFWNYRTQLMPGAEKVFNMMVRDANEALIDSLKQQKHLIVQIRTPLPTLSAEHYLSLCTVHRNGQFLGMYDKNKEYDSDITIGNVESTWGGTVHMNFGENFANVIGSTGDPHIAGKSWIRLWADQFGGYPTVCTSYNYLGFVCGNTFVGGHVISGQAAHTVATGSNTVYIYPICHAHNNNDNVYMAALQYLNGVWLNNYQQ</sequence>